<gene>
    <name evidence="3" type="ORF">U0R10_11190</name>
</gene>
<name>A0ABW6DMM9_9BACT</name>
<organism evidence="3 4">
    <name type="scientific">Aquirufa avitistagni</name>
    <dbReference type="NCBI Taxonomy" id="3104728"/>
    <lineage>
        <taxon>Bacteria</taxon>
        <taxon>Pseudomonadati</taxon>
        <taxon>Bacteroidota</taxon>
        <taxon>Cytophagia</taxon>
        <taxon>Cytophagales</taxon>
        <taxon>Flectobacillaceae</taxon>
        <taxon>Aquirufa</taxon>
    </lineage>
</organism>
<dbReference type="Proteomes" id="UP001598138">
    <property type="component" value="Unassembled WGS sequence"/>
</dbReference>
<dbReference type="PANTHER" id="PTHR43698">
    <property type="entry name" value="RIBD C-TERMINAL DOMAIN CONTAINING PROTEIN"/>
    <property type="match status" value="1"/>
</dbReference>
<reference evidence="3 4" key="1">
    <citation type="submission" date="2024-03" db="EMBL/GenBank/DDBJ databases">
        <title>Aquirufa genome sequencing.</title>
        <authorList>
            <person name="Pitt A."/>
            <person name="Hahn M.W."/>
        </authorList>
    </citation>
    <scope>NUCLEOTIDE SEQUENCE [LARGE SCALE GENOMIC DNA]</scope>
    <source>
        <strain evidence="3 4">OSTEICH-129V</strain>
    </source>
</reference>
<keyword evidence="4" id="KW-1185">Reference proteome</keyword>
<feature type="chain" id="PRO_5046794631" evidence="1">
    <location>
        <begin position="23"/>
        <end position="153"/>
    </location>
</feature>
<evidence type="ECO:0000313" key="4">
    <source>
        <dbReference type="Proteomes" id="UP001598138"/>
    </source>
</evidence>
<accession>A0ABW6DMM9</accession>
<dbReference type="InterPro" id="IPR011051">
    <property type="entry name" value="RmlC_Cupin_sf"/>
</dbReference>
<comment type="caution">
    <text evidence="3">The sequence shown here is derived from an EMBL/GenBank/DDBJ whole genome shotgun (WGS) entry which is preliminary data.</text>
</comment>
<proteinExistence type="predicted"/>
<feature type="signal peptide" evidence="1">
    <location>
        <begin position="1"/>
        <end position="22"/>
    </location>
</feature>
<dbReference type="EMBL" id="JBBKXZ010000004">
    <property type="protein sequence ID" value="MFD3395184.1"/>
    <property type="molecule type" value="Genomic_DNA"/>
</dbReference>
<feature type="domain" description="Cupin type-2" evidence="2">
    <location>
        <begin position="62"/>
        <end position="118"/>
    </location>
</feature>
<dbReference type="Gene3D" id="2.60.120.10">
    <property type="entry name" value="Jelly Rolls"/>
    <property type="match status" value="1"/>
</dbReference>
<evidence type="ECO:0000259" key="2">
    <source>
        <dbReference type="Pfam" id="PF07883"/>
    </source>
</evidence>
<dbReference type="SUPFAM" id="SSF51182">
    <property type="entry name" value="RmlC-like cupins"/>
    <property type="match status" value="1"/>
</dbReference>
<evidence type="ECO:0000256" key="1">
    <source>
        <dbReference type="SAM" id="SignalP"/>
    </source>
</evidence>
<sequence length="153" mass="17419">MKNVVIIIHLVISILVSFQTTAQSLEKPLQGNWSKGPSERFFGDVWVEYFVNDSESDFLASRVLFEPKARSNWHKHTGKQIIFGVDGEGYFKEKGKPMIQLKKGDLVEILPGVIHSHGSLNKQFIQGVMMNGISKKESTVWLNPVIEEELYEK</sequence>
<dbReference type="PANTHER" id="PTHR43698:SF1">
    <property type="entry name" value="BLL4564 PROTEIN"/>
    <property type="match status" value="1"/>
</dbReference>
<dbReference type="InterPro" id="IPR013096">
    <property type="entry name" value="Cupin_2"/>
</dbReference>
<keyword evidence="1" id="KW-0732">Signal</keyword>
<dbReference type="Pfam" id="PF07883">
    <property type="entry name" value="Cupin_2"/>
    <property type="match status" value="1"/>
</dbReference>
<dbReference type="RefSeq" id="WP_377984058.1">
    <property type="nucleotide sequence ID" value="NZ_JBBKXZ010000004.1"/>
</dbReference>
<dbReference type="InterPro" id="IPR014710">
    <property type="entry name" value="RmlC-like_jellyroll"/>
</dbReference>
<protein>
    <submittedName>
        <fullName evidence="3">Cupin domain-containing protein</fullName>
    </submittedName>
</protein>
<evidence type="ECO:0000313" key="3">
    <source>
        <dbReference type="EMBL" id="MFD3395184.1"/>
    </source>
</evidence>